<gene>
    <name evidence="2" type="ORF">PPTG_06486</name>
</gene>
<evidence type="ECO:0000313" key="2">
    <source>
        <dbReference type="EMBL" id="ETN16320.1"/>
    </source>
</evidence>
<dbReference type="STRING" id="761204.W2QVQ3"/>
<reference evidence="3" key="1">
    <citation type="submission" date="2011-12" db="EMBL/GenBank/DDBJ databases">
        <authorList>
            <consortium name="The Broad Institute Genome Sequencing Platform"/>
            <person name="Russ C."/>
            <person name="Tyler B."/>
            <person name="Panabieres F."/>
            <person name="Shan W."/>
            <person name="Tripathy S."/>
            <person name="Grunwald N."/>
            <person name="Machado M."/>
            <person name="Young S.K."/>
            <person name="Zeng Q."/>
            <person name="Gargeya S."/>
            <person name="Fitzgerald M."/>
            <person name="Haas B."/>
            <person name="Abouelleil A."/>
            <person name="Alvarado L."/>
            <person name="Arachchi H.M."/>
            <person name="Berlin A."/>
            <person name="Chapman S.B."/>
            <person name="Gearin G."/>
            <person name="Goldberg J."/>
            <person name="Griggs A."/>
            <person name="Gujja S."/>
            <person name="Hansen M."/>
            <person name="Heiman D."/>
            <person name="Howarth C."/>
            <person name="Larimer J."/>
            <person name="Lui A."/>
            <person name="MacDonald P.J.P."/>
            <person name="McCowen C."/>
            <person name="Montmayeur A."/>
            <person name="Murphy C."/>
            <person name="Neiman D."/>
            <person name="Pearson M."/>
            <person name="Priest M."/>
            <person name="Roberts A."/>
            <person name="Saif S."/>
            <person name="Shea T."/>
            <person name="Sisk P."/>
            <person name="Stolte C."/>
            <person name="Sykes S."/>
            <person name="Wortman J."/>
            <person name="Nusbaum C."/>
            <person name="Birren B."/>
        </authorList>
    </citation>
    <scope>NUCLEOTIDE SEQUENCE [LARGE SCALE GENOMIC DNA]</scope>
    <source>
        <strain evidence="3">INRA-310</strain>
    </source>
</reference>
<name>W2QVQ3_PHYN3</name>
<proteinExistence type="predicted"/>
<evidence type="ECO:0000313" key="3">
    <source>
        <dbReference type="Proteomes" id="UP000018817"/>
    </source>
</evidence>
<sequence>MSMKAFRYKKIIDYNGDRLVWFIDEENKDIYRKMKANIAGGPSIMLIWCANECSWTTIENSSSNGGEDPTATGSSTCIQGLEWLSIVKASQRGIGGKHHDEREQRAQGTQERIGGLGSSLRS</sequence>
<feature type="region of interest" description="Disordered" evidence="1">
    <location>
        <begin position="92"/>
        <end position="122"/>
    </location>
</feature>
<dbReference type="Proteomes" id="UP000018817">
    <property type="component" value="Unassembled WGS sequence"/>
</dbReference>
<dbReference type="VEuPathDB" id="FungiDB:PPTG_06486"/>
<accession>W2QVQ3</accession>
<dbReference type="EMBL" id="KI669569">
    <property type="protein sequence ID" value="ETN16320.1"/>
    <property type="molecule type" value="Genomic_DNA"/>
</dbReference>
<dbReference type="OrthoDB" id="111907at2759"/>
<evidence type="ECO:0000256" key="1">
    <source>
        <dbReference type="SAM" id="MobiDB-lite"/>
    </source>
</evidence>
<protein>
    <submittedName>
        <fullName evidence="2">Uncharacterized protein</fullName>
    </submittedName>
</protein>
<reference evidence="2 3" key="2">
    <citation type="submission" date="2013-11" db="EMBL/GenBank/DDBJ databases">
        <title>The Genome Sequence of Phytophthora parasitica INRA-310.</title>
        <authorList>
            <consortium name="The Broad Institute Genomics Platform"/>
            <person name="Russ C."/>
            <person name="Tyler B."/>
            <person name="Panabieres F."/>
            <person name="Shan W."/>
            <person name="Tripathy S."/>
            <person name="Grunwald N."/>
            <person name="Machado M."/>
            <person name="Johnson C.S."/>
            <person name="Arredondo F."/>
            <person name="Hong C."/>
            <person name="Coffey M."/>
            <person name="Young S.K."/>
            <person name="Zeng Q."/>
            <person name="Gargeya S."/>
            <person name="Fitzgerald M."/>
            <person name="Abouelleil A."/>
            <person name="Alvarado L."/>
            <person name="Chapman S.B."/>
            <person name="Gainer-Dewar J."/>
            <person name="Goldberg J."/>
            <person name="Griggs A."/>
            <person name="Gujja S."/>
            <person name="Hansen M."/>
            <person name="Howarth C."/>
            <person name="Imamovic A."/>
            <person name="Ireland A."/>
            <person name="Larimer J."/>
            <person name="McCowan C."/>
            <person name="Murphy C."/>
            <person name="Pearson M."/>
            <person name="Poon T.W."/>
            <person name="Priest M."/>
            <person name="Roberts A."/>
            <person name="Saif S."/>
            <person name="Shea T."/>
            <person name="Sykes S."/>
            <person name="Wortman J."/>
            <person name="Nusbaum C."/>
            <person name="Birren B."/>
        </authorList>
    </citation>
    <scope>NUCLEOTIDE SEQUENCE [LARGE SCALE GENOMIC DNA]</scope>
    <source>
        <strain evidence="2 3">INRA-310</strain>
    </source>
</reference>
<dbReference type="GeneID" id="20176456"/>
<dbReference type="RefSeq" id="XP_008898660.1">
    <property type="nucleotide sequence ID" value="XM_008900412.1"/>
</dbReference>
<dbReference type="AlphaFoldDB" id="W2QVQ3"/>
<organism evidence="2 3">
    <name type="scientific">Phytophthora nicotianae (strain INRA-310)</name>
    <name type="common">Phytophthora parasitica</name>
    <dbReference type="NCBI Taxonomy" id="761204"/>
    <lineage>
        <taxon>Eukaryota</taxon>
        <taxon>Sar</taxon>
        <taxon>Stramenopiles</taxon>
        <taxon>Oomycota</taxon>
        <taxon>Peronosporomycetes</taxon>
        <taxon>Peronosporales</taxon>
        <taxon>Peronosporaceae</taxon>
        <taxon>Phytophthora</taxon>
    </lineage>
</organism>